<sequence length="115" mass="13644">MHLSYLLLKTALKSVGSSQRSKRTDSGSDFVLYYVKIPRLMRVYIVLEFGNITCAVSLVKRRFSHQSVWMRLYSWSGIPNVIQCIKLLMKYILRLWKHISCNNFMYLLYTSRRVN</sequence>
<reference evidence="1" key="1">
    <citation type="journal article" date="2013" name="BMC Genomics">
        <title>Unscrambling butterfly oogenesis.</title>
        <authorList>
            <person name="Carter J.M."/>
            <person name="Baker S.C."/>
            <person name="Pink R."/>
            <person name="Carter D.R."/>
            <person name="Collins A."/>
            <person name="Tomlin J."/>
            <person name="Gibbs M."/>
            <person name="Breuker C.J."/>
        </authorList>
    </citation>
    <scope>NUCLEOTIDE SEQUENCE</scope>
    <source>
        <tissue evidence="1">Ovary</tissue>
    </source>
</reference>
<proteinExistence type="predicted"/>
<protein>
    <submittedName>
        <fullName evidence="1">Uncharacterized protein</fullName>
    </submittedName>
</protein>
<accession>S4NWN0</accession>
<dbReference type="EMBL" id="GAIX01012477">
    <property type="protein sequence ID" value="JAA80083.1"/>
    <property type="molecule type" value="Transcribed_RNA"/>
</dbReference>
<evidence type="ECO:0000313" key="1">
    <source>
        <dbReference type="EMBL" id="JAA80083.1"/>
    </source>
</evidence>
<name>S4NWN0_9NEOP</name>
<organism evidence="1">
    <name type="scientific">Pararge aegeria</name>
    <name type="common">speckled wood butterfly</name>
    <dbReference type="NCBI Taxonomy" id="116150"/>
    <lineage>
        <taxon>Eukaryota</taxon>
        <taxon>Metazoa</taxon>
        <taxon>Ecdysozoa</taxon>
        <taxon>Arthropoda</taxon>
        <taxon>Hexapoda</taxon>
        <taxon>Insecta</taxon>
        <taxon>Pterygota</taxon>
        <taxon>Neoptera</taxon>
        <taxon>Endopterygota</taxon>
        <taxon>Lepidoptera</taxon>
        <taxon>Glossata</taxon>
        <taxon>Ditrysia</taxon>
        <taxon>Papilionoidea</taxon>
        <taxon>Nymphalidae</taxon>
        <taxon>Satyrinae</taxon>
        <taxon>Satyrini</taxon>
        <taxon>Parargina</taxon>
        <taxon>Pararge</taxon>
    </lineage>
</organism>
<dbReference type="AlphaFoldDB" id="S4NWN0"/>
<reference evidence="1" key="2">
    <citation type="submission" date="2013-05" db="EMBL/GenBank/DDBJ databases">
        <authorList>
            <person name="Carter J.-M."/>
            <person name="Baker S.C."/>
            <person name="Pink R."/>
            <person name="Carter D.R.F."/>
            <person name="Collins A."/>
            <person name="Tomlin J."/>
            <person name="Gibbs M."/>
            <person name="Breuker C.J."/>
        </authorList>
    </citation>
    <scope>NUCLEOTIDE SEQUENCE</scope>
    <source>
        <tissue evidence="1">Ovary</tissue>
    </source>
</reference>